<organism evidence="1 2">
    <name type="scientific">Panagrolaimus superbus</name>
    <dbReference type="NCBI Taxonomy" id="310955"/>
    <lineage>
        <taxon>Eukaryota</taxon>
        <taxon>Metazoa</taxon>
        <taxon>Ecdysozoa</taxon>
        <taxon>Nematoda</taxon>
        <taxon>Chromadorea</taxon>
        <taxon>Rhabditida</taxon>
        <taxon>Tylenchina</taxon>
        <taxon>Panagrolaimomorpha</taxon>
        <taxon>Panagrolaimoidea</taxon>
        <taxon>Panagrolaimidae</taxon>
        <taxon>Panagrolaimus</taxon>
    </lineage>
</organism>
<proteinExistence type="predicted"/>
<protein>
    <submittedName>
        <fullName evidence="2">Uncharacterized protein</fullName>
    </submittedName>
</protein>
<dbReference type="WBParaSite" id="PSU_v2.g15840.t1">
    <property type="protein sequence ID" value="PSU_v2.g15840.t1"/>
    <property type="gene ID" value="PSU_v2.g15840"/>
</dbReference>
<dbReference type="Proteomes" id="UP000887577">
    <property type="component" value="Unplaced"/>
</dbReference>
<reference evidence="2" key="1">
    <citation type="submission" date="2022-11" db="UniProtKB">
        <authorList>
            <consortium name="WormBaseParasite"/>
        </authorList>
    </citation>
    <scope>IDENTIFICATION</scope>
</reference>
<accession>A0A914YEM6</accession>
<evidence type="ECO:0000313" key="2">
    <source>
        <dbReference type="WBParaSite" id="PSU_v2.g15840.t1"/>
    </source>
</evidence>
<keyword evidence="1" id="KW-1185">Reference proteome</keyword>
<evidence type="ECO:0000313" key="1">
    <source>
        <dbReference type="Proteomes" id="UP000887577"/>
    </source>
</evidence>
<name>A0A914YEM6_9BILA</name>
<dbReference type="AlphaFoldDB" id="A0A914YEM6"/>
<sequence>MVADVVDLTQSISGHTITVGWLLESLRENDKIFQTLHGQRFVKKFDAIDVSGGHGIMSEIIRCTLLFTDSIDETDVYTTILKIPGTAALFKANSTSENNDDELMQKMIKPIIDVHRAECKFYNSLAPILDVPVPKVYKTLDWIGRKAKMDAFIWRI</sequence>